<feature type="domain" description="Protein FecR C-terminal" evidence="3">
    <location>
        <begin position="326"/>
        <end position="389"/>
    </location>
</feature>
<dbReference type="KEGG" id="chih:GWR21_02485"/>
<evidence type="ECO:0000313" key="5">
    <source>
        <dbReference type="Proteomes" id="UP000476411"/>
    </source>
</evidence>
<dbReference type="Gene3D" id="3.55.50.30">
    <property type="match status" value="1"/>
</dbReference>
<proteinExistence type="predicted"/>
<dbReference type="InterPro" id="IPR006860">
    <property type="entry name" value="FecR"/>
</dbReference>
<dbReference type="Pfam" id="PF16344">
    <property type="entry name" value="FecR_C"/>
    <property type="match status" value="1"/>
</dbReference>
<evidence type="ECO:0000256" key="1">
    <source>
        <dbReference type="SAM" id="Phobius"/>
    </source>
</evidence>
<dbReference type="PANTHER" id="PTHR30273">
    <property type="entry name" value="PERIPLASMIC SIGNAL SENSOR AND SIGMA FACTOR ACTIVATOR FECR-RELATED"/>
    <property type="match status" value="1"/>
</dbReference>
<sequence length="394" mass="44093">MEDVFHEDELRGLFIKLLQRSCTEAELRKLTAYSADERFQELWQELLEQVDVDGTAEELYSIYRQPVDRVFSRLSFLTDQLPVDVSSIRVRSLKRYWWAAAAVVVMAMAGTWFVTQHMPAGDIAVVYDKAPGADRAILTLSDGREISLDSAGKQQIAEGATAIQQNGGLLAYKSDAHAAGAGFNTLTTPRGGQFKVILPDGTTVWLNAATSLRYPTAFDGRERVVTLKGEAYFEVAKDPQQPFRVQIDDRATVEVLGTSFNIHAYSDESPVSTTLLEGKVAMVSNDAPDQRVVLNPLQQVVADKGTLTRNNKVNMDQVLAWKNGMFNFDGLDLPAVLRQLSRWYDIEIVFEGKVPTRKFGGEIQRDLSLQQVLRILEKMDVKCRIENGNRLIVM</sequence>
<dbReference type="InterPro" id="IPR012373">
    <property type="entry name" value="Ferrdict_sens_TM"/>
</dbReference>
<dbReference type="Gene3D" id="2.60.120.1440">
    <property type="match status" value="1"/>
</dbReference>
<organism evidence="4 5">
    <name type="scientific">Chitinophaga agri</name>
    <dbReference type="NCBI Taxonomy" id="2703787"/>
    <lineage>
        <taxon>Bacteria</taxon>
        <taxon>Pseudomonadati</taxon>
        <taxon>Bacteroidota</taxon>
        <taxon>Chitinophagia</taxon>
        <taxon>Chitinophagales</taxon>
        <taxon>Chitinophagaceae</taxon>
        <taxon>Chitinophaga</taxon>
    </lineage>
</organism>
<dbReference type="Proteomes" id="UP000476411">
    <property type="component" value="Chromosome"/>
</dbReference>
<evidence type="ECO:0000259" key="2">
    <source>
        <dbReference type="Pfam" id="PF04773"/>
    </source>
</evidence>
<dbReference type="GO" id="GO:0016989">
    <property type="term" value="F:sigma factor antagonist activity"/>
    <property type="evidence" value="ECO:0007669"/>
    <property type="project" value="TreeGrafter"/>
</dbReference>
<dbReference type="PANTHER" id="PTHR30273:SF2">
    <property type="entry name" value="PROTEIN FECR"/>
    <property type="match status" value="1"/>
</dbReference>
<gene>
    <name evidence="4" type="ORF">GWR21_02485</name>
</gene>
<feature type="domain" description="FecR protein" evidence="2">
    <location>
        <begin position="185"/>
        <end position="280"/>
    </location>
</feature>
<reference evidence="4 5" key="1">
    <citation type="submission" date="2020-01" db="EMBL/GenBank/DDBJ databases">
        <title>Complete genome sequence of Chitinophaga sp. H33E-04 isolated from quinoa roots.</title>
        <authorList>
            <person name="Weon H.-Y."/>
            <person name="Lee S.A."/>
        </authorList>
    </citation>
    <scope>NUCLEOTIDE SEQUENCE [LARGE SCALE GENOMIC DNA]</scope>
    <source>
        <strain evidence="4 5">H33E-04</strain>
    </source>
</reference>
<evidence type="ECO:0000259" key="3">
    <source>
        <dbReference type="Pfam" id="PF16344"/>
    </source>
</evidence>
<keyword evidence="1" id="KW-0472">Membrane</keyword>
<evidence type="ECO:0000313" key="4">
    <source>
        <dbReference type="EMBL" id="QHS58501.1"/>
    </source>
</evidence>
<keyword evidence="5" id="KW-1185">Reference proteome</keyword>
<accession>A0A6B9ZAI6</accession>
<dbReference type="AlphaFoldDB" id="A0A6B9ZAI6"/>
<dbReference type="FunFam" id="2.60.120.1440:FF:000001">
    <property type="entry name" value="Putative anti-sigma factor"/>
    <property type="match status" value="1"/>
</dbReference>
<feature type="transmembrane region" description="Helical" evidence="1">
    <location>
        <begin position="96"/>
        <end position="114"/>
    </location>
</feature>
<keyword evidence="1" id="KW-0812">Transmembrane</keyword>
<dbReference type="InterPro" id="IPR032508">
    <property type="entry name" value="FecR_C"/>
</dbReference>
<dbReference type="EMBL" id="CP048113">
    <property type="protein sequence ID" value="QHS58501.1"/>
    <property type="molecule type" value="Genomic_DNA"/>
</dbReference>
<name>A0A6B9ZAI6_9BACT</name>
<dbReference type="RefSeq" id="WP_162330204.1">
    <property type="nucleotide sequence ID" value="NZ_CP048113.1"/>
</dbReference>
<keyword evidence="1" id="KW-1133">Transmembrane helix</keyword>
<dbReference type="Pfam" id="PF04773">
    <property type="entry name" value="FecR"/>
    <property type="match status" value="1"/>
</dbReference>
<protein>
    <submittedName>
        <fullName evidence="4">DUF4974 domain-containing protein</fullName>
    </submittedName>
</protein>